<protein>
    <submittedName>
        <fullName evidence="2">Uncharacterized protein</fullName>
    </submittedName>
</protein>
<sequence length="304" mass="33682">MCNKYRLVHECGHWSAKTRSVCSQAQAQHNRRRRPRDGECLNVCWLLDEHLQLKCRDCHRKWRKAQAANFESRRKQALHLAQKYPSIKQAIHDRYVEEKSYFVHKLPQWEAETESMSGPSVYNRYPAEIERAYSGFVDLFRRMKEELENKEAAESNQTGYQSDGSTCPGSYPQSSNSGSTCPGSYSAGGSSKGSDRGHSRSGRGAGSTPSGSQSRRRSATQSGPALEQEEEEEVGGSSSSWARSSSHGTRFGMTMADPFSDNVDRTVIPTMGSAGSLEAGRHKESPIGNISALGILQLLEIIKG</sequence>
<feature type="compositionally biased region" description="Polar residues" evidence="1">
    <location>
        <begin position="154"/>
        <end position="182"/>
    </location>
</feature>
<dbReference type="OrthoDB" id="10645536at2759"/>
<reference evidence="2 3" key="1">
    <citation type="journal article" date="2011" name="Nat. Biotechnol.">
        <title>Comparative genomic analysis of the thermophilic biomass-degrading fungi Myceliophthora thermophila and Thielavia terrestris.</title>
        <authorList>
            <person name="Berka R.M."/>
            <person name="Grigoriev I.V."/>
            <person name="Otillar R."/>
            <person name="Salamov A."/>
            <person name="Grimwood J."/>
            <person name="Reid I."/>
            <person name="Ishmael N."/>
            <person name="John T."/>
            <person name="Darmond C."/>
            <person name="Moisan M.-C."/>
            <person name="Henrissat B."/>
            <person name="Coutinho P.M."/>
            <person name="Lombard V."/>
            <person name="Natvig D.O."/>
            <person name="Lindquist E."/>
            <person name="Schmutz J."/>
            <person name="Lucas S."/>
            <person name="Harris P."/>
            <person name="Powlowski J."/>
            <person name="Bellemare A."/>
            <person name="Taylor D."/>
            <person name="Butler G."/>
            <person name="de Vries R.P."/>
            <person name="Allijn I.E."/>
            <person name="van den Brink J."/>
            <person name="Ushinsky S."/>
            <person name="Storms R."/>
            <person name="Powell A.J."/>
            <person name="Paulsen I.T."/>
            <person name="Elbourne L.D.H."/>
            <person name="Baker S.E."/>
            <person name="Magnuson J."/>
            <person name="LaBoissiere S."/>
            <person name="Clutterbuck A.J."/>
            <person name="Martinez D."/>
            <person name="Wogulis M."/>
            <person name="de Leon A.L."/>
            <person name="Rey M.W."/>
            <person name="Tsang A."/>
        </authorList>
    </citation>
    <scope>NUCLEOTIDE SEQUENCE [LARGE SCALE GENOMIC DNA]</scope>
    <source>
        <strain evidence="3">ATCC 42464 / BCRC 31852 / DSM 1799</strain>
    </source>
</reference>
<dbReference type="HOGENOM" id="CLU_915810_0_0_1"/>
<evidence type="ECO:0000313" key="3">
    <source>
        <dbReference type="Proteomes" id="UP000007322"/>
    </source>
</evidence>
<feature type="compositionally biased region" description="Low complexity" evidence="1">
    <location>
        <begin position="235"/>
        <end position="246"/>
    </location>
</feature>
<dbReference type="Proteomes" id="UP000007322">
    <property type="component" value="Chromosome 2"/>
</dbReference>
<dbReference type="AlphaFoldDB" id="G2QAC8"/>
<dbReference type="VEuPathDB" id="FungiDB:MYCTH_2109169"/>
<organism evidence="2 3">
    <name type="scientific">Thermothelomyces thermophilus (strain ATCC 42464 / BCRC 31852 / DSM 1799)</name>
    <name type="common">Sporotrichum thermophile</name>
    <dbReference type="NCBI Taxonomy" id="573729"/>
    <lineage>
        <taxon>Eukaryota</taxon>
        <taxon>Fungi</taxon>
        <taxon>Dikarya</taxon>
        <taxon>Ascomycota</taxon>
        <taxon>Pezizomycotina</taxon>
        <taxon>Sordariomycetes</taxon>
        <taxon>Sordariomycetidae</taxon>
        <taxon>Sordariales</taxon>
        <taxon>Chaetomiaceae</taxon>
        <taxon>Thermothelomyces</taxon>
    </lineage>
</organism>
<evidence type="ECO:0000313" key="2">
    <source>
        <dbReference type="EMBL" id="AEO56678.1"/>
    </source>
</evidence>
<dbReference type="GeneID" id="11510728"/>
<dbReference type="InParanoid" id="G2QAC8"/>
<dbReference type="EMBL" id="CP003003">
    <property type="protein sequence ID" value="AEO56678.1"/>
    <property type="molecule type" value="Genomic_DNA"/>
</dbReference>
<evidence type="ECO:0000256" key="1">
    <source>
        <dbReference type="SAM" id="MobiDB-lite"/>
    </source>
</evidence>
<feature type="region of interest" description="Disordered" evidence="1">
    <location>
        <begin position="148"/>
        <end position="257"/>
    </location>
</feature>
<dbReference type="RefSeq" id="XP_003661923.1">
    <property type="nucleotide sequence ID" value="XM_003661875.1"/>
</dbReference>
<dbReference type="KEGG" id="mtm:MYCTH_2109169"/>
<gene>
    <name evidence="2" type="ORF">MYCTH_2109169</name>
</gene>
<feature type="compositionally biased region" description="Polar residues" evidence="1">
    <location>
        <begin position="208"/>
        <end position="223"/>
    </location>
</feature>
<name>G2QAC8_THET4</name>
<keyword evidence="3" id="KW-1185">Reference proteome</keyword>
<proteinExistence type="predicted"/>
<accession>G2QAC8</accession>